<protein>
    <recommendedName>
        <fullName evidence="3">LisH domain-containing protein</fullName>
    </recommendedName>
</protein>
<evidence type="ECO:0000313" key="2">
    <source>
        <dbReference type="Proteomes" id="UP000694421"/>
    </source>
</evidence>
<organism evidence="1 2">
    <name type="scientific">Salvator merianae</name>
    <name type="common">Argentine black and white tegu</name>
    <name type="synonym">Tupinambis merianae</name>
    <dbReference type="NCBI Taxonomy" id="96440"/>
    <lineage>
        <taxon>Eukaryota</taxon>
        <taxon>Metazoa</taxon>
        <taxon>Chordata</taxon>
        <taxon>Craniata</taxon>
        <taxon>Vertebrata</taxon>
        <taxon>Euteleostomi</taxon>
        <taxon>Lepidosauria</taxon>
        <taxon>Squamata</taxon>
        <taxon>Bifurcata</taxon>
        <taxon>Unidentata</taxon>
        <taxon>Episquamata</taxon>
        <taxon>Laterata</taxon>
        <taxon>Teiioidea</taxon>
        <taxon>Teiidae</taxon>
        <taxon>Salvator</taxon>
    </lineage>
</organism>
<dbReference type="InterPro" id="IPR006594">
    <property type="entry name" value="LisH"/>
</dbReference>
<dbReference type="Proteomes" id="UP000694421">
    <property type="component" value="Unplaced"/>
</dbReference>
<evidence type="ECO:0008006" key="3">
    <source>
        <dbReference type="Google" id="ProtNLM"/>
    </source>
</evidence>
<proteinExistence type="predicted"/>
<sequence>MAKTRVVPSDLFPLVFTFLRENHFEKAARVFAKAAGVTEQDPNAASLLDVFNYWLK</sequence>
<name>A0A8D0DGC8_SALMN</name>
<reference evidence="1" key="1">
    <citation type="submission" date="2025-08" db="UniProtKB">
        <authorList>
            <consortium name="Ensembl"/>
        </authorList>
    </citation>
    <scope>IDENTIFICATION</scope>
</reference>
<accession>A0A8D0DGC8</accession>
<keyword evidence="2" id="KW-1185">Reference proteome</keyword>
<reference evidence="1" key="2">
    <citation type="submission" date="2025-09" db="UniProtKB">
        <authorList>
            <consortium name="Ensembl"/>
        </authorList>
    </citation>
    <scope>IDENTIFICATION</scope>
</reference>
<dbReference type="PROSITE" id="PS50896">
    <property type="entry name" value="LISH"/>
    <property type="match status" value="1"/>
</dbReference>
<dbReference type="GeneTree" id="ENSGT00940000166765"/>
<evidence type="ECO:0000313" key="1">
    <source>
        <dbReference type="Ensembl" id="ENSSMRP00000001958.1"/>
    </source>
</evidence>
<dbReference type="Ensembl" id="ENSSMRT00000002345.1">
    <property type="protein sequence ID" value="ENSSMRP00000001958.1"/>
    <property type="gene ID" value="ENSSMRG00000001704.1"/>
</dbReference>
<dbReference type="AlphaFoldDB" id="A0A8D0DGC8"/>
<dbReference type="OMA" id="WSASWEG"/>